<comment type="similarity">
    <text evidence="2">Belongs to the RbfA family.</text>
</comment>
<dbReference type="GO" id="GO:0030490">
    <property type="term" value="P:maturation of SSU-rRNA"/>
    <property type="evidence" value="ECO:0007669"/>
    <property type="project" value="UniProtKB-UniRule"/>
</dbReference>
<evidence type="ECO:0000313" key="3">
    <source>
        <dbReference type="EMBL" id="KEY61509.1"/>
    </source>
</evidence>
<dbReference type="InterPro" id="IPR015946">
    <property type="entry name" value="KH_dom-like_a/b"/>
</dbReference>
<dbReference type="PATRIC" id="fig|1415168.3.peg.2457"/>
<evidence type="ECO:0000256" key="2">
    <source>
        <dbReference type="HAMAP-Rule" id="MF_00003"/>
    </source>
</evidence>
<dbReference type="PANTHER" id="PTHR33515:SF1">
    <property type="entry name" value="RIBOSOME-BINDING FACTOR A, CHLOROPLASTIC-RELATED"/>
    <property type="match status" value="1"/>
</dbReference>
<dbReference type="Proteomes" id="UP000028401">
    <property type="component" value="Unassembled WGS sequence"/>
</dbReference>
<dbReference type="RefSeq" id="WP_042748859.1">
    <property type="nucleotide sequence ID" value="NZ_AZSI01000161.1"/>
</dbReference>
<dbReference type="HAMAP" id="MF_00003">
    <property type="entry name" value="RbfA"/>
    <property type="match status" value="1"/>
</dbReference>
<evidence type="ECO:0000313" key="4">
    <source>
        <dbReference type="Proteomes" id="UP000028401"/>
    </source>
</evidence>
<evidence type="ECO:0000256" key="1">
    <source>
        <dbReference type="ARBA" id="ARBA00022517"/>
    </source>
</evidence>
<dbReference type="InterPro" id="IPR020053">
    <property type="entry name" value="Ribosome-bd_factorA_CS"/>
</dbReference>
<dbReference type="GO" id="GO:0043024">
    <property type="term" value="F:ribosomal small subunit binding"/>
    <property type="evidence" value="ECO:0007669"/>
    <property type="project" value="TreeGrafter"/>
</dbReference>
<protein>
    <recommendedName>
        <fullName evidence="2">Ribosome-binding factor A</fullName>
    </recommendedName>
</protein>
<comment type="caution">
    <text evidence="3">The sequence shown here is derived from an EMBL/GenBank/DDBJ whole genome shotgun (WGS) entry which is preliminary data.</text>
</comment>
<dbReference type="PROSITE" id="PS01319">
    <property type="entry name" value="RBFA"/>
    <property type="match status" value="1"/>
</dbReference>
<dbReference type="Pfam" id="PF02033">
    <property type="entry name" value="RBFA"/>
    <property type="match status" value="1"/>
</dbReference>
<dbReference type="AlphaFoldDB" id="A0A084A880"/>
<dbReference type="InterPro" id="IPR000238">
    <property type="entry name" value="RbfA"/>
</dbReference>
<dbReference type="GO" id="GO:0005829">
    <property type="term" value="C:cytosol"/>
    <property type="evidence" value="ECO:0007669"/>
    <property type="project" value="TreeGrafter"/>
</dbReference>
<comment type="subunit">
    <text evidence="2">Monomer. Binds 30S ribosomal subunits, but not 50S ribosomal subunits or 70S ribosomes.</text>
</comment>
<organism evidence="3 4">
    <name type="scientific">Lactococcus cremoris subsp. cremoris GE214</name>
    <dbReference type="NCBI Taxonomy" id="1415168"/>
    <lineage>
        <taxon>Bacteria</taxon>
        <taxon>Bacillati</taxon>
        <taxon>Bacillota</taxon>
        <taxon>Bacilli</taxon>
        <taxon>Lactobacillales</taxon>
        <taxon>Streptococcaceae</taxon>
        <taxon>Lactococcus</taxon>
        <taxon>Lactococcus cremoris subsp. cremoris</taxon>
    </lineage>
</organism>
<sequence length="119" mass="13416">MGNSFRSDRVAVEIQREINDILRNKVRDPRVQDVNITDVQLTGDLSQATVYYSLLSNLASDNEKAATALKKATGLFKSELAKRMTIFKIPDLTFAKDESVKYGSKIDELLRGLNDKSEY</sequence>
<comment type="function">
    <text evidence="2">One of several proteins that assist in the late maturation steps of the functional core of the 30S ribosomal subunit. Associates with free 30S ribosomal subunits (but not with 30S subunits that are part of 70S ribosomes or polysomes). Required for efficient processing of 16S rRNA. May interact with the 5'-terminal helix region of 16S rRNA.</text>
</comment>
<accession>A0A084A880</accession>
<keyword evidence="2" id="KW-0963">Cytoplasm</keyword>
<reference evidence="3 4" key="1">
    <citation type="submission" date="2014-06" db="EMBL/GenBank/DDBJ databases">
        <title>Draft genome sequence of the putrescine producing strain Lactococcus lactis subsp cremoris GE214.</title>
        <authorList>
            <person name="Ladero V."/>
            <person name="Linares D.M."/>
            <person name="del Rio B."/>
            <person name="Mayo B."/>
            <person name="Martin M.C."/>
            <person name="Fernandez M."/>
            <person name="Alvarez M.A."/>
        </authorList>
    </citation>
    <scope>NUCLEOTIDE SEQUENCE [LARGE SCALE GENOMIC DNA]</scope>
    <source>
        <strain evidence="3 4">GE214</strain>
    </source>
</reference>
<dbReference type="NCBIfam" id="TIGR00082">
    <property type="entry name" value="rbfA"/>
    <property type="match status" value="1"/>
</dbReference>
<dbReference type="SUPFAM" id="SSF89919">
    <property type="entry name" value="Ribosome-binding factor A, RbfA"/>
    <property type="match status" value="1"/>
</dbReference>
<dbReference type="InterPro" id="IPR023799">
    <property type="entry name" value="RbfA_dom_sf"/>
</dbReference>
<dbReference type="EMBL" id="AZSI01000161">
    <property type="protein sequence ID" value="KEY61509.1"/>
    <property type="molecule type" value="Genomic_DNA"/>
</dbReference>
<comment type="subcellular location">
    <subcellularLocation>
        <location evidence="2">Cytoplasm</location>
    </subcellularLocation>
</comment>
<gene>
    <name evidence="2" type="primary">rbfA</name>
    <name evidence="3" type="ORF">U725_02393</name>
</gene>
<dbReference type="PANTHER" id="PTHR33515">
    <property type="entry name" value="RIBOSOME-BINDING FACTOR A, CHLOROPLASTIC-RELATED"/>
    <property type="match status" value="1"/>
</dbReference>
<keyword evidence="1 2" id="KW-0690">Ribosome biogenesis</keyword>
<name>A0A084A880_LACLC</name>
<dbReference type="Gene3D" id="3.30.300.20">
    <property type="match status" value="1"/>
</dbReference>
<proteinExistence type="inferred from homology"/>